<dbReference type="AlphaFoldDB" id="A0A917D902"/>
<dbReference type="PROSITE" id="PS50949">
    <property type="entry name" value="HTH_GNTR"/>
    <property type="match status" value="1"/>
</dbReference>
<dbReference type="SMART" id="SM00895">
    <property type="entry name" value="FCD"/>
    <property type="match status" value="1"/>
</dbReference>
<dbReference type="SMART" id="SM00345">
    <property type="entry name" value="HTH_GNTR"/>
    <property type="match status" value="1"/>
</dbReference>
<reference evidence="5" key="1">
    <citation type="journal article" date="2014" name="Int. J. Syst. Evol. Microbiol.">
        <title>Complete genome sequence of Corynebacterium casei LMG S-19264T (=DSM 44701T), isolated from a smear-ripened cheese.</title>
        <authorList>
            <consortium name="US DOE Joint Genome Institute (JGI-PGF)"/>
            <person name="Walter F."/>
            <person name="Albersmeier A."/>
            <person name="Kalinowski J."/>
            <person name="Ruckert C."/>
        </authorList>
    </citation>
    <scope>NUCLEOTIDE SEQUENCE</scope>
    <source>
        <strain evidence="5">CGMCC 1.15493</strain>
    </source>
</reference>
<evidence type="ECO:0000313" key="5">
    <source>
        <dbReference type="EMBL" id="GGD10703.1"/>
    </source>
</evidence>
<gene>
    <name evidence="5" type="ORF">GCM10011335_12010</name>
</gene>
<dbReference type="InterPro" id="IPR011711">
    <property type="entry name" value="GntR_C"/>
</dbReference>
<accession>A0A917D902</accession>
<dbReference type="RefSeq" id="WP_188849656.1">
    <property type="nucleotide sequence ID" value="NZ_BMJJ01000002.1"/>
</dbReference>
<keyword evidence="1" id="KW-0805">Transcription regulation</keyword>
<dbReference type="InterPro" id="IPR036390">
    <property type="entry name" value="WH_DNA-bd_sf"/>
</dbReference>
<dbReference type="Pfam" id="PF00392">
    <property type="entry name" value="GntR"/>
    <property type="match status" value="1"/>
</dbReference>
<evidence type="ECO:0000259" key="4">
    <source>
        <dbReference type="PROSITE" id="PS50949"/>
    </source>
</evidence>
<comment type="caution">
    <text evidence="5">The sequence shown here is derived from an EMBL/GenBank/DDBJ whole genome shotgun (WGS) entry which is preliminary data.</text>
</comment>
<dbReference type="SUPFAM" id="SSF46785">
    <property type="entry name" value="Winged helix' DNA-binding domain"/>
    <property type="match status" value="1"/>
</dbReference>
<dbReference type="Gene3D" id="1.20.120.530">
    <property type="entry name" value="GntR ligand-binding domain-like"/>
    <property type="match status" value="1"/>
</dbReference>
<evidence type="ECO:0000313" key="6">
    <source>
        <dbReference type="Proteomes" id="UP000613160"/>
    </source>
</evidence>
<dbReference type="InterPro" id="IPR000524">
    <property type="entry name" value="Tscrpt_reg_HTH_GntR"/>
</dbReference>
<keyword evidence="2" id="KW-0238">DNA-binding</keyword>
<organism evidence="5 6">
    <name type="scientific">Aureimonas glaciei</name>
    <dbReference type="NCBI Taxonomy" id="1776957"/>
    <lineage>
        <taxon>Bacteria</taxon>
        <taxon>Pseudomonadati</taxon>
        <taxon>Pseudomonadota</taxon>
        <taxon>Alphaproteobacteria</taxon>
        <taxon>Hyphomicrobiales</taxon>
        <taxon>Aurantimonadaceae</taxon>
        <taxon>Aureimonas</taxon>
    </lineage>
</organism>
<dbReference type="EMBL" id="BMJJ01000002">
    <property type="protein sequence ID" value="GGD10703.1"/>
    <property type="molecule type" value="Genomic_DNA"/>
</dbReference>
<dbReference type="PANTHER" id="PTHR43537">
    <property type="entry name" value="TRANSCRIPTIONAL REGULATOR, GNTR FAMILY"/>
    <property type="match status" value="1"/>
</dbReference>
<dbReference type="SUPFAM" id="SSF48008">
    <property type="entry name" value="GntR ligand-binding domain-like"/>
    <property type="match status" value="1"/>
</dbReference>
<dbReference type="InterPro" id="IPR036388">
    <property type="entry name" value="WH-like_DNA-bd_sf"/>
</dbReference>
<sequence>MSEGLGSLADRIAADIREGRFSQGSWLKQIDLQERYARNRSDIRRALEQLSHKRLIEYVPNRGYYVHREDDDKAIEIRDIRLYLETGAAPEIVARAEAADIARLSALAETFRRLLPDGTIFEIYEANLRFHRALLDLTGNRSLVDLVEELRLRTSPAPASQWATRARIEQSAEEHFEMVAAIEARDAPKLRTVIEAHIRQGLGGAPGAERPG</sequence>
<reference evidence="5" key="2">
    <citation type="submission" date="2020-09" db="EMBL/GenBank/DDBJ databases">
        <authorList>
            <person name="Sun Q."/>
            <person name="Zhou Y."/>
        </authorList>
    </citation>
    <scope>NUCLEOTIDE SEQUENCE</scope>
    <source>
        <strain evidence="5">CGMCC 1.15493</strain>
    </source>
</reference>
<dbReference type="Gene3D" id="1.10.10.10">
    <property type="entry name" value="Winged helix-like DNA-binding domain superfamily/Winged helix DNA-binding domain"/>
    <property type="match status" value="1"/>
</dbReference>
<dbReference type="InterPro" id="IPR008920">
    <property type="entry name" value="TF_FadR/GntR_C"/>
</dbReference>
<keyword evidence="3" id="KW-0804">Transcription</keyword>
<dbReference type="GO" id="GO:0003677">
    <property type="term" value="F:DNA binding"/>
    <property type="evidence" value="ECO:0007669"/>
    <property type="project" value="UniProtKB-KW"/>
</dbReference>
<proteinExistence type="predicted"/>
<name>A0A917D902_9HYPH</name>
<evidence type="ECO:0000256" key="3">
    <source>
        <dbReference type="ARBA" id="ARBA00023163"/>
    </source>
</evidence>
<protein>
    <submittedName>
        <fullName evidence="5">GntR family transcriptional regulator</fullName>
    </submittedName>
</protein>
<dbReference type="GO" id="GO:0003700">
    <property type="term" value="F:DNA-binding transcription factor activity"/>
    <property type="evidence" value="ECO:0007669"/>
    <property type="project" value="InterPro"/>
</dbReference>
<feature type="domain" description="HTH gntR-type" evidence="4">
    <location>
        <begin position="2"/>
        <end position="69"/>
    </location>
</feature>
<evidence type="ECO:0000256" key="2">
    <source>
        <dbReference type="ARBA" id="ARBA00023125"/>
    </source>
</evidence>
<dbReference type="Proteomes" id="UP000613160">
    <property type="component" value="Unassembled WGS sequence"/>
</dbReference>
<dbReference type="PANTHER" id="PTHR43537:SF45">
    <property type="entry name" value="GNTR FAMILY REGULATORY PROTEIN"/>
    <property type="match status" value="1"/>
</dbReference>
<keyword evidence="6" id="KW-1185">Reference proteome</keyword>
<dbReference type="Pfam" id="PF07729">
    <property type="entry name" value="FCD"/>
    <property type="match status" value="1"/>
</dbReference>
<evidence type="ECO:0000256" key="1">
    <source>
        <dbReference type="ARBA" id="ARBA00023015"/>
    </source>
</evidence>